<dbReference type="InterPro" id="IPR032710">
    <property type="entry name" value="NTF2-like_dom_sf"/>
</dbReference>
<evidence type="ECO:0000313" key="2">
    <source>
        <dbReference type="EMBL" id="ABJ83269.1"/>
    </source>
</evidence>
<dbReference type="OrthoDB" id="7630482at2"/>
<dbReference type="HOGENOM" id="CLU_128796_1_1_0"/>
<reference evidence="2" key="1">
    <citation type="submission" date="2006-10" db="EMBL/GenBank/DDBJ databases">
        <title>Complete sequence of Solibacter usitatus Ellin6076.</title>
        <authorList>
            <consortium name="US DOE Joint Genome Institute"/>
            <person name="Copeland A."/>
            <person name="Lucas S."/>
            <person name="Lapidus A."/>
            <person name="Barry K."/>
            <person name="Detter J.C."/>
            <person name="Glavina del Rio T."/>
            <person name="Hammon N."/>
            <person name="Israni S."/>
            <person name="Dalin E."/>
            <person name="Tice H."/>
            <person name="Pitluck S."/>
            <person name="Thompson L.S."/>
            <person name="Brettin T."/>
            <person name="Bruce D."/>
            <person name="Han C."/>
            <person name="Tapia R."/>
            <person name="Gilna P."/>
            <person name="Schmutz J."/>
            <person name="Larimer F."/>
            <person name="Land M."/>
            <person name="Hauser L."/>
            <person name="Kyrpides N."/>
            <person name="Mikhailova N."/>
            <person name="Janssen P.H."/>
            <person name="Kuske C.R."/>
            <person name="Richardson P."/>
        </authorList>
    </citation>
    <scope>NUCLEOTIDE SEQUENCE</scope>
    <source>
        <strain evidence="2">Ellin6076</strain>
    </source>
</reference>
<dbReference type="Gene3D" id="3.10.450.50">
    <property type="match status" value="1"/>
</dbReference>
<gene>
    <name evidence="2" type="ordered locus">Acid_2280</name>
</gene>
<accession>Q025Q0</accession>
<dbReference type="EMBL" id="CP000473">
    <property type="protein sequence ID" value="ABJ83269.1"/>
    <property type="molecule type" value="Genomic_DNA"/>
</dbReference>
<dbReference type="eggNOG" id="COG4319">
    <property type="taxonomic scope" value="Bacteria"/>
</dbReference>
<protein>
    <recommendedName>
        <fullName evidence="1">DUF4440 domain-containing protein</fullName>
    </recommendedName>
</protein>
<dbReference type="InterPro" id="IPR027843">
    <property type="entry name" value="DUF4440"/>
</dbReference>
<dbReference type="AlphaFoldDB" id="Q025Q0"/>
<dbReference type="InParanoid" id="Q025Q0"/>
<feature type="domain" description="DUF4440" evidence="1">
    <location>
        <begin position="25"/>
        <end position="117"/>
    </location>
</feature>
<dbReference type="SUPFAM" id="SSF54427">
    <property type="entry name" value="NTF2-like"/>
    <property type="match status" value="1"/>
</dbReference>
<proteinExistence type="predicted"/>
<organism evidence="2">
    <name type="scientific">Solibacter usitatus (strain Ellin6076)</name>
    <dbReference type="NCBI Taxonomy" id="234267"/>
    <lineage>
        <taxon>Bacteria</taxon>
        <taxon>Pseudomonadati</taxon>
        <taxon>Acidobacteriota</taxon>
        <taxon>Terriglobia</taxon>
        <taxon>Bryobacterales</taxon>
        <taxon>Solibacteraceae</taxon>
        <taxon>Candidatus Solibacter</taxon>
    </lineage>
</organism>
<sequence length="127" mass="13582">MTLSPELAAAMKATNTIFVNEVVPTRDVSHLDRVYTRDARILPPGAPVIAGRDAIKAFWAGGIAAMDCISATLETVHAEVSADMIAEIGNAVLTLGSGATVEVKYVVVWKQEDGAWKWAIDMWSPVA</sequence>
<dbReference type="KEGG" id="sus:Acid_2280"/>
<evidence type="ECO:0000259" key="1">
    <source>
        <dbReference type="Pfam" id="PF14534"/>
    </source>
</evidence>
<name>Q025Q0_SOLUE</name>
<dbReference type="Pfam" id="PF14534">
    <property type="entry name" value="DUF4440"/>
    <property type="match status" value="1"/>
</dbReference>